<protein>
    <submittedName>
        <fullName evidence="2">Glutamine amidotransferase</fullName>
    </submittedName>
</protein>
<feature type="domain" description="DJ-1/PfpI" evidence="1">
    <location>
        <begin position="2"/>
        <end position="174"/>
    </location>
</feature>
<keyword evidence="3" id="KW-1185">Reference proteome</keyword>
<comment type="caution">
    <text evidence="2">The sequence shown here is derived from an EMBL/GenBank/DDBJ whole genome shotgun (WGS) entry which is preliminary data.</text>
</comment>
<dbReference type="InterPro" id="IPR002818">
    <property type="entry name" value="DJ-1/PfpI"/>
</dbReference>
<dbReference type="GeneID" id="98567465"/>
<dbReference type="Pfam" id="PF01965">
    <property type="entry name" value="DJ-1_PfpI"/>
    <property type="match status" value="1"/>
</dbReference>
<dbReference type="Proteomes" id="UP000287239">
    <property type="component" value="Unassembled WGS sequence"/>
</dbReference>
<dbReference type="CDD" id="cd03140">
    <property type="entry name" value="GATase1_PfpI_3"/>
    <property type="match status" value="1"/>
</dbReference>
<keyword evidence="2" id="KW-0808">Transferase</keyword>
<dbReference type="OrthoDB" id="6003696at2"/>
<dbReference type="GO" id="GO:0016740">
    <property type="term" value="F:transferase activity"/>
    <property type="evidence" value="ECO:0007669"/>
    <property type="project" value="UniProtKB-KW"/>
</dbReference>
<sequence length="212" mass="23287">MKTIYLYVLETLADWEIGYLTAELHSRRFFKQDGPQLTLKTVNYSREPITTMGGMTLTPDCLVSEIPLSETVMLILPGADTWNLPEHVAILEKTKDLLAVGATVAGICGATVALANHGLLDDVLHTSNGPGFLEMFSPTYLGQDNYRNQPVVVANNLITANSTAGLLWTKEIIKELAVFQPATLTAWTNYFSSGDANYFYELLETLPASPQV</sequence>
<organism evidence="2 3">
    <name type="scientific">Vagococcus salmoninarum</name>
    <dbReference type="NCBI Taxonomy" id="2739"/>
    <lineage>
        <taxon>Bacteria</taxon>
        <taxon>Bacillati</taxon>
        <taxon>Bacillota</taxon>
        <taxon>Bacilli</taxon>
        <taxon>Lactobacillales</taxon>
        <taxon>Enterococcaceae</taxon>
        <taxon>Vagococcus</taxon>
    </lineage>
</organism>
<gene>
    <name evidence="2" type="ORF">CBF35_03720</name>
</gene>
<evidence type="ECO:0000313" key="3">
    <source>
        <dbReference type="Proteomes" id="UP000287239"/>
    </source>
</evidence>
<reference evidence="2 3" key="1">
    <citation type="submission" date="2017-05" db="EMBL/GenBank/DDBJ databases">
        <title>Vagococcus spp. assemblies.</title>
        <authorList>
            <person name="Gulvik C.A."/>
        </authorList>
    </citation>
    <scope>NUCLEOTIDE SEQUENCE [LARGE SCALE GENOMIC DNA]</scope>
    <source>
        <strain evidence="2 3">NCFB 2777</strain>
    </source>
</reference>
<keyword evidence="2" id="KW-0315">Glutamine amidotransferase</keyword>
<evidence type="ECO:0000313" key="2">
    <source>
        <dbReference type="EMBL" id="RST97045.1"/>
    </source>
</evidence>
<evidence type="ECO:0000259" key="1">
    <source>
        <dbReference type="Pfam" id="PF01965"/>
    </source>
</evidence>
<proteinExistence type="predicted"/>
<dbReference type="AlphaFoldDB" id="A0A429ZTH8"/>
<dbReference type="EMBL" id="NGJU01000004">
    <property type="protein sequence ID" value="RST97045.1"/>
    <property type="molecule type" value="Genomic_DNA"/>
</dbReference>
<accession>A0A429ZTH8</accession>
<dbReference type="InterPro" id="IPR029062">
    <property type="entry name" value="Class_I_gatase-like"/>
</dbReference>
<dbReference type="RefSeq" id="WP_126778644.1">
    <property type="nucleotide sequence ID" value="NZ_NGJU01000004.1"/>
</dbReference>
<name>A0A429ZTH8_9ENTE</name>
<dbReference type="SUPFAM" id="SSF52317">
    <property type="entry name" value="Class I glutamine amidotransferase-like"/>
    <property type="match status" value="1"/>
</dbReference>
<dbReference type="Gene3D" id="3.40.50.880">
    <property type="match status" value="1"/>
</dbReference>